<protein>
    <submittedName>
        <fullName evidence="1">Uncharacterized protein</fullName>
    </submittedName>
</protein>
<evidence type="ECO:0000313" key="2">
    <source>
        <dbReference type="Proteomes" id="UP000295345"/>
    </source>
</evidence>
<dbReference type="AlphaFoldDB" id="A0A4V2XZR3"/>
<reference evidence="1 2" key="1">
    <citation type="submission" date="2019-03" db="EMBL/GenBank/DDBJ databases">
        <title>Draft genome sequences of novel Actinobacteria.</title>
        <authorList>
            <person name="Sahin N."/>
            <person name="Ay H."/>
            <person name="Saygin H."/>
        </authorList>
    </citation>
    <scope>NUCLEOTIDE SEQUENCE [LARGE SCALE GENOMIC DNA]</scope>
    <source>
        <strain evidence="1 2">DSM 41900</strain>
    </source>
</reference>
<dbReference type="OrthoDB" id="3998705at2"/>
<organism evidence="1 2">
    <name type="scientific">Streptomyces hainanensis</name>
    <dbReference type="NCBI Taxonomy" id="402648"/>
    <lineage>
        <taxon>Bacteria</taxon>
        <taxon>Bacillati</taxon>
        <taxon>Actinomycetota</taxon>
        <taxon>Actinomycetes</taxon>
        <taxon>Kitasatosporales</taxon>
        <taxon>Streptomycetaceae</taxon>
        <taxon>Streptomyces</taxon>
    </lineage>
</organism>
<name>A0A4V2XZR3_9ACTN</name>
<dbReference type="EMBL" id="SMKI01000688">
    <property type="protein sequence ID" value="TDC62065.1"/>
    <property type="molecule type" value="Genomic_DNA"/>
</dbReference>
<proteinExistence type="predicted"/>
<dbReference type="RefSeq" id="WP_132822149.1">
    <property type="nucleotide sequence ID" value="NZ_SMKI01000688.1"/>
</dbReference>
<gene>
    <name evidence="1" type="ORF">E1283_34710</name>
</gene>
<evidence type="ECO:0000313" key="1">
    <source>
        <dbReference type="EMBL" id="TDC62065.1"/>
    </source>
</evidence>
<keyword evidence="2" id="KW-1185">Reference proteome</keyword>
<dbReference type="Proteomes" id="UP000295345">
    <property type="component" value="Unassembled WGS sequence"/>
</dbReference>
<accession>A0A4V2XZR3</accession>
<comment type="caution">
    <text evidence="1">The sequence shown here is derived from an EMBL/GenBank/DDBJ whole genome shotgun (WGS) entry which is preliminary data.</text>
</comment>
<sequence length="153" mass="17167">MVRTEPNAADRRLIQLTAARGLELSPYQLERWRTAGLIPRPGPDTLVQVGSAKVYPSETAALVAGLLVCAPLCRTNEDLALLAFFNEIPVPSGPVRVALLKNYFPQYSKIRKRENEALQRIPAEHREQDRPWYDWAEAAAAVDMENKAAVRQM</sequence>